<dbReference type="InterPro" id="IPR014731">
    <property type="entry name" value="ETF_asu_C"/>
</dbReference>
<dbReference type="InterPro" id="IPR014729">
    <property type="entry name" value="Rossmann-like_a/b/a_fold"/>
</dbReference>
<dbReference type="RefSeq" id="WP_073188094.1">
    <property type="nucleotide sequence ID" value="NZ_FQZG01000037.1"/>
</dbReference>
<dbReference type="InterPro" id="IPR029035">
    <property type="entry name" value="DHS-like_NAD/FAD-binding_dom"/>
</dbReference>
<evidence type="ECO:0000259" key="8">
    <source>
        <dbReference type="Pfam" id="PF01012"/>
    </source>
</evidence>
<feature type="domain" description="Electron transfer flavoprotein alpha subunit C-terminal" evidence="7">
    <location>
        <begin position="180"/>
        <end position="259"/>
    </location>
</feature>
<evidence type="ECO:0000313" key="10">
    <source>
        <dbReference type="Proteomes" id="UP000184512"/>
    </source>
</evidence>
<dbReference type="Pfam" id="PF01012">
    <property type="entry name" value="ETF"/>
    <property type="match status" value="1"/>
</dbReference>
<dbReference type="PANTHER" id="PTHR43153:SF1">
    <property type="entry name" value="ELECTRON TRANSFER FLAVOPROTEIN SUBUNIT ALPHA, MITOCHONDRIAL"/>
    <property type="match status" value="1"/>
</dbReference>
<keyword evidence="10" id="KW-1185">Reference proteome</keyword>
<evidence type="ECO:0000256" key="2">
    <source>
        <dbReference type="ARBA" id="ARBA00011355"/>
    </source>
</evidence>
<sequence length="303" mass="30552">MTNTYILVPGSAPTGGLMPIAAQFGGTTTLVVIGDRSQAEAAAESGADRVVWFPTGSDEPAEAFASAVARLVASEPGPVLAGRDPASRVLLGAAAAALGAPVIVGAREVNAVADGYRVTAEVFGGIALRTTEVDGPVALLVDGGATVDGCPPAPVIEQPVVGLPIAQLSLQVDKGAVAHLGSAARVVAVGRGLRSQDDLSLVKELATALGAELGCTRPLAEGLDWLGRDRYIGISGQQIAPELYLALGISGQLQHIAGARRADVIVAVNTDEKAPIVAEADYLLVGDLYDVVPALTSAMGATP</sequence>
<dbReference type="Pfam" id="PF00766">
    <property type="entry name" value="ETF_alpha"/>
    <property type="match status" value="1"/>
</dbReference>
<comment type="similarity">
    <text evidence="1">Belongs to the ETF alpha-subunit/FixB family.</text>
</comment>
<accession>A0A1M6I3T2</accession>
<dbReference type="Gene3D" id="3.40.50.1220">
    <property type="entry name" value="TPP-binding domain"/>
    <property type="match status" value="1"/>
</dbReference>
<protein>
    <submittedName>
        <fullName evidence="9">Electron transfer flavoprotein alpha subunit apoprotein</fullName>
    </submittedName>
</protein>
<dbReference type="GO" id="GO:0033539">
    <property type="term" value="P:fatty acid beta-oxidation using acyl-CoA dehydrogenase"/>
    <property type="evidence" value="ECO:0007669"/>
    <property type="project" value="TreeGrafter"/>
</dbReference>
<proteinExistence type="inferred from homology"/>
<evidence type="ECO:0000256" key="4">
    <source>
        <dbReference type="ARBA" id="ARBA00022630"/>
    </source>
</evidence>
<feature type="binding site" evidence="6">
    <location>
        <position position="191"/>
    </location>
    <ligand>
        <name>FAD</name>
        <dbReference type="ChEBI" id="CHEBI:57692"/>
    </ligand>
</feature>
<dbReference type="SUPFAM" id="SSF52467">
    <property type="entry name" value="DHS-like NAD/FAD-binding domain"/>
    <property type="match status" value="1"/>
</dbReference>
<dbReference type="InterPro" id="IPR014730">
    <property type="entry name" value="ETF_a/b_N"/>
</dbReference>
<organism evidence="9 10">
    <name type="scientific">Tessaracoccus bendigoensis DSM 12906</name>
    <dbReference type="NCBI Taxonomy" id="1123357"/>
    <lineage>
        <taxon>Bacteria</taxon>
        <taxon>Bacillati</taxon>
        <taxon>Actinomycetota</taxon>
        <taxon>Actinomycetes</taxon>
        <taxon>Propionibacteriales</taxon>
        <taxon>Propionibacteriaceae</taxon>
        <taxon>Tessaracoccus</taxon>
    </lineage>
</organism>
<comment type="cofactor">
    <cofactor evidence="6">
        <name>FAD</name>
        <dbReference type="ChEBI" id="CHEBI:57692"/>
    </cofactor>
    <text evidence="6">Binds 1 FAD per dimer.</text>
</comment>
<evidence type="ECO:0000259" key="7">
    <source>
        <dbReference type="Pfam" id="PF00766"/>
    </source>
</evidence>
<dbReference type="OrthoDB" id="9770286at2"/>
<keyword evidence="6" id="KW-0274">FAD</keyword>
<dbReference type="STRING" id="1123357.SAMN02745244_02156"/>
<dbReference type="FunFam" id="3.40.50.1220:FF:000004">
    <property type="entry name" value="Electron transfer flavoprotein"/>
    <property type="match status" value="1"/>
</dbReference>
<gene>
    <name evidence="9" type="ORF">SAMN02745244_02156</name>
</gene>
<keyword evidence="3" id="KW-0813">Transport</keyword>
<dbReference type="AlphaFoldDB" id="A0A1M6I3T2"/>
<feature type="binding site" evidence="6">
    <location>
        <begin position="248"/>
        <end position="255"/>
    </location>
    <ligand>
        <name>FAD</name>
        <dbReference type="ChEBI" id="CHEBI:57692"/>
    </ligand>
</feature>
<dbReference type="PANTHER" id="PTHR43153">
    <property type="entry name" value="ELECTRON TRANSFER FLAVOPROTEIN ALPHA"/>
    <property type="match status" value="1"/>
</dbReference>
<feature type="domain" description="Electron transfer flavoprotein alpha/beta-subunit N-terminal" evidence="8">
    <location>
        <begin position="21"/>
        <end position="145"/>
    </location>
</feature>
<feature type="binding site" evidence="6">
    <location>
        <begin position="216"/>
        <end position="217"/>
    </location>
    <ligand>
        <name>FAD</name>
        <dbReference type="ChEBI" id="CHEBI:57692"/>
    </ligand>
</feature>
<dbReference type="InterPro" id="IPR001308">
    <property type="entry name" value="ETF_a/FixB"/>
</dbReference>
<reference evidence="9 10" key="1">
    <citation type="submission" date="2016-11" db="EMBL/GenBank/DDBJ databases">
        <authorList>
            <person name="Jaros S."/>
            <person name="Januszkiewicz K."/>
            <person name="Wedrychowicz H."/>
        </authorList>
    </citation>
    <scope>NUCLEOTIDE SEQUENCE [LARGE SCALE GENOMIC DNA]</scope>
    <source>
        <strain evidence="9 10">DSM 12906</strain>
    </source>
</reference>
<dbReference type="GO" id="GO:0050660">
    <property type="term" value="F:flavin adenine dinucleotide binding"/>
    <property type="evidence" value="ECO:0007669"/>
    <property type="project" value="InterPro"/>
</dbReference>
<comment type="function">
    <text evidence="5">The electron transfer flavoprotein serves as a specific electron acceptor for other dehydrogenases. It transfers the electrons to the main respiratory chain via ETF-ubiquinone oxidoreductase (ETF dehydrogenase).</text>
</comment>
<dbReference type="PIRSF" id="PIRSF000089">
    <property type="entry name" value="Electra_flavoP_a"/>
    <property type="match status" value="1"/>
</dbReference>
<evidence type="ECO:0000256" key="3">
    <source>
        <dbReference type="ARBA" id="ARBA00022448"/>
    </source>
</evidence>
<dbReference type="GO" id="GO:0009055">
    <property type="term" value="F:electron transfer activity"/>
    <property type="evidence" value="ECO:0007669"/>
    <property type="project" value="InterPro"/>
</dbReference>
<evidence type="ECO:0000256" key="6">
    <source>
        <dbReference type="PIRSR" id="PIRSR000089-1"/>
    </source>
</evidence>
<evidence type="ECO:0000256" key="5">
    <source>
        <dbReference type="ARBA" id="ARBA00025649"/>
    </source>
</evidence>
<comment type="subunit">
    <text evidence="2">Heterodimer of an alpha and a beta subunit.</text>
</comment>
<feature type="binding site" evidence="6">
    <location>
        <position position="269"/>
    </location>
    <ligand>
        <name>FAD</name>
        <dbReference type="ChEBI" id="CHEBI:57692"/>
    </ligand>
</feature>
<dbReference type="SUPFAM" id="SSF52402">
    <property type="entry name" value="Adenine nucleotide alpha hydrolases-like"/>
    <property type="match status" value="1"/>
</dbReference>
<dbReference type="Gene3D" id="3.40.50.620">
    <property type="entry name" value="HUPs"/>
    <property type="match status" value="1"/>
</dbReference>
<evidence type="ECO:0000256" key="1">
    <source>
        <dbReference type="ARBA" id="ARBA00005817"/>
    </source>
</evidence>
<keyword evidence="4" id="KW-0285">Flavoprotein</keyword>
<evidence type="ECO:0000313" key="9">
    <source>
        <dbReference type="EMBL" id="SHJ29030.1"/>
    </source>
</evidence>
<dbReference type="Proteomes" id="UP000184512">
    <property type="component" value="Unassembled WGS sequence"/>
</dbReference>
<dbReference type="EMBL" id="FQZG01000037">
    <property type="protein sequence ID" value="SHJ29030.1"/>
    <property type="molecule type" value="Genomic_DNA"/>
</dbReference>
<name>A0A1M6I3T2_9ACTN</name>